<evidence type="ECO:0000313" key="2">
    <source>
        <dbReference type="EMBL" id="GID66821.1"/>
    </source>
</evidence>
<proteinExistence type="predicted"/>
<organism evidence="2 3">
    <name type="scientific">Actinoplanes cyaneus</name>
    <dbReference type="NCBI Taxonomy" id="52696"/>
    <lineage>
        <taxon>Bacteria</taxon>
        <taxon>Bacillati</taxon>
        <taxon>Actinomycetota</taxon>
        <taxon>Actinomycetes</taxon>
        <taxon>Micromonosporales</taxon>
        <taxon>Micromonosporaceae</taxon>
        <taxon>Actinoplanes</taxon>
    </lineage>
</organism>
<protein>
    <submittedName>
        <fullName evidence="2">Uncharacterized protein</fullName>
    </submittedName>
</protein>
<feature type="compositionally biased region" description="Basic and acidic residues" evidence="1">
    <location>
        <begin position="15"/>
        <end position="27"/>
    </location>
</feature>
<evidence type="ECO:0000256" key="1">
    <source>
        <dbReference type="SAM" id="MobiDB-lite"/>
    </source>
</evidence>
<name>A0A919ILI5_9ACTN</name>
<sequence>MQVLALTDLHPVRWSGEREPVETVRRDHAGKRRRASAVEHHGPGDGPPQPDPDVTGGPTGSSRAGADAGGVRSRRSVARGAERRLKRTRRRSRYTGCTRYPAVRHAWA</sequence>
<accession>A0A919ILI5</accession>
<dbReference type="Proteomes" id="UP000619479">
    <property type="component" value="Unassembled WGS sequence"/>
</dbReference>
<reference evidence="2" key="1">
    <citation type="submission" date="2021-01" db="EMBL/GenBank/DDBJ databases">
        <title>Whole genome shotgun sequence of Actinoplanes cyaneus NBRC 14990.</title>
        <authorList>
            <person name="Komaki H."/>
            <person name="Tamura T."/>
        </authorList>
    </citation>
    <scope>NUCLEOTIDE SEQUENCE</scope>
    <source>
        <strain evidence="2">NBRC 14990</strain>
    </source>
</reference>
<feature type="region of interest" description="Disordered" evidence="1">
    <location>
        <begin position="1"/>
        <end position="97"/>
    </location>
</feature>
<gene>
    <name evidence="2" type="ORF">Acy02nite_47020</name>
</gene>
<dbReference type="AlphaFoldDB" id="A0A919ILI5"/>
<comment type="caution">
    <text evidence="2">The sequence shown here is derived from an EMBL/GenBank/DDBJ whole genome shotgun (WGS) entry which is preliminary data.</text>
</comment>
<keyword evidence="3" id="KW-1185">Reference proteome</keyword>
<evidence type="ECO:0000313" key="3">
    <source>
        <dbReference type="Proteomes" id="UP000619479"/>
    </source>
</evidence>
<feature type="compositionally biased region" description="Basic residues" evidence="1">
    <location>
        <begin position="84"/>
        <end position="93"/>
    </location>
</feature>
<dbReference type="EMBL" id="BOMH01000036">
    <property type="protein sequence ID" value="GID66821.1"/>
    <property type="molecule type" value="Genomic_DNA"/>
</dbReference>